<feature type="compositionally biased region" description="Basic and acidic residues" evidence="1">
    <location>
        <begin position="35"/>
        <end position="47"/>
    </location>
</feature>
<feature type="compositionally biased region" description="Basic and acidic residues" evidence="1">
    <location>
        <begin position="1"/>
        <end position="11"/>
    </location>
</feature>
<organism evidence="2 3">
    <name type="scientific">Streptomyces coacervatus</name>
    <dbReference type="NCBI Taxonomy" id="647381"/>
    <lineage>
        <taxon>Bacteria</taxon>
        <taxon>Bacillati</taxon>
        <taxon>Actinomycetota</taxon>
        <taxon>Actinomycetes</taxon>
        <taxon>Kitasatosporales</taxon>
        <taxon>Streptomycetaceae</taxon>
        <taxon>Streptomyces</taxon>
    </lineage>
</organism>
<feature type="region of interest" description="Disordered" evidence="1">
    <location>
        <begin position="1"/>
        <end position="69"/>
    </location>
</feature>
<evidence type="ECO:0000313" key="3">
    <source>
        <dbReference type="Proteomes" id="UP001501009"/>
    </source>
</evidence>
<dbReference type="EMBL" id="BAABDE010000039">
    <property type="protein sequence ID" value="GAA3841546.1"/>
    <property type="molecule type" value="Genomic_DNA"/>
</dbReference>
<proteinExistence type="predicted"/>
<evidence type="ECO:0000256" key="1">
    <source>
        <dbReference type="SAM" id="MobiDB-lite"/>
    </source>
</evidence>
<sequence>MKRAPDMEGWGRRAKRVGGSSGAVPLVQSPPRRSGSWEKRAGTEDQMRQAAVSSTAAGEEQSAGGELGAVAGRPRLGMVRHRLASGRCLSVTWVQPQRELRSRRQAGLRERVSILHFAGGRTSDLARGVHGPLP</sequence>
<dbReference type="Proteomes" id="UP001501009">
    <property type="component" value="Unassembled WGS sequence"/>
</dbReference>
<accession>A0ABP7JDQ0</accession>
<protein>
    <submittedName>
        <fullName evidence="2">Uncharacterized protein</fullName>
    </submittedName>
</protein>
<reference evidence="3" key="1">
    <citation type="journal article" date="2019" name="Int. J. Syst. Evol. Microbiol.">
        <title>The Global Catalogue of Microorganisms (GCM) 10K type strain sequencing project: providing services to taxonomists for standard genome sequencing and annotation.</title>
        <authorList>
            <consortium name="The Broad Institute Genomics Platform"/>
            <consortium name="The Broad Institute Genome Sequencing Center for Infectious Disease"/>
            <person name="Wu L."/>
            <person name="Ma J."/>
        </authorList>
    </citation>
    <scope>NUCLEOTIDE SEQUENCE [LARGE SCALE GENOMIC DNA]</scope>
    <source>
        <strain evidence="3">JCM 17138</strain>
    </source>
</reference>
<gene>
    <name evidence="2" type="ORF">GCM10022403_087180</name>
</gene>
<evidence type="ECO:0000313" key="2">
    <source>
        <dbReference type="EMBL" id="GAA3841546.1"/>
    </source>
</evidence>
<comment type="caution">
    <text evidence="2">The sequence shown here is derived from an EMBL/GenBank/DDBJ whole genome shotgun (WGS) entry which is preliminary data.</text>
</comment>
<name>A0ABP7JDQ0_9ACTN</name>
<keyword evidence="3" id="KW-1185">Reference proteome</keyword>